<keyword evidence="2" id="KW-1185">Reference proteome</keyword>
<reference evidence="1 2" key="1">
    <citation type="journal article" date="2009" name="PLoS Genet.">
        <title>Genomic analysis of the basal lineage fungus Rhizopus oryzae reveals a whole-genome duplication.</title>
        <authorList>
            <person name="Ma L.-J."/>
            <person name="Ibrahim A.S."/>
            <person name="Skory C."/>
            <person name="Grabherr M.G."/>
            <person name="Burger G."/>
            <person name="Butler M."/>
            <person name="Elias M."/>
            <person name="Idnurm A."/>
            <person name="Lang B.F."/>
            <person name="Sone T."/>
            <person name="Abe A."/>
            <person name="Calvo S.E."/>
            <person name="Corrochano L.M."/>
            <person name="Engels R."/>
            <person name="Fu J."/>
            <person name="Hansberg W."/>
            <person name="Kim J.-M."/>
            <person name="Kodira C.D."/>
            <person name="Koehrsen M.J."/>
            <person name="Liu B."/>
            <person name="Miranda-Saavedra D."/>
            <person name="O'Leary S."/>
            <person name="Ortiz-Castellanos L."/>
            <person name="Poulter R."/>
            <person name="Rodriguez-Romero J."/>
            <person name="Ruiz-Herrera J."/>
            <person name="Shen Y.-Q."/>
            <person name="Zeng Q."/>
            <person name="Galagan J."/>
            <person name="Birren B.W."/>
            <person name="Cuomo C.A."/>
            <person name="Wickes B.L."/>
        </authorList>
    </citation>
    <scope>NUCLEOTIDE SEQUENCE [LARGE SCALE GENOMIC DNA]</scope>
    <source>
        <strain evidence="2">RA 99-880 / ATCC MYA-4621 / FGSC 9543 / NRRL 43880</strain>
    </source>
</reference>
<organism evidence="1 2">
    <name type="scientific">Rhizopus delemar (strain RA 99-880 / ATCC MYA-4621 / FGSC 9543 / NRRL 43880)</name>
    <name type="common">Mucormycosis agent</name>
    <name type="synonym">Rhizopus arrhizus var. delemar</name>
    <dbReference type="NCBI Taxonomy" id="246409"/>
    <lineage>
        <taxon>Eukaryota</taxon>
        <taxon>Fungi</taxon>
        <taxon>Fungi incertae sedis</taxon>
        <taxon>Mucoromycota</taxon>
        <taxon>Mucoromycotina</taxon>
        <taxon>Mucoromycetes</taxon>
        <taxon>Mucorales</taxon>
        <taxon>Mucorineae</taxon>
        <taxon>Rhizopodaceae</taxon>
        <taxon>Rhizopus</taxon>
    </lineage>
</organism>
<protein>
    <submittedName>
        <fullName evidence="1">Uncharacterized protein</fullName>
    </submittedName>
</protein>
<proteinExistence type="predicted"/>
<dbReference type="Proteomes" id="UP000009138">
    <property type="component" value="Unassembled WGS sequence"/>
</dbReference>
<dbReference type="AlphaFoldDB" id="I1BNQ2"/>
<dbReference type="RefSeq" id="XP_067513228.1">
    <property type="nucleotide sequence ID" value="XM_067657127.1"/>
</dbReference>
<name>I1BNQ2_RHIO9</name>
<gene>
    <name evidence="1" type="ORF">RO3G_02536</name>
</gene>
<sequence length="53" mass="6246">MILESSWKIAFGIPLWPKQTSFHTNGYCFIGYTKGFCLYKKNEKYLVDVSRHV</sequence>
<accession>I1BNQ2</accession>
<evidence type="ECO:0000313" key="2">
    <source>
        <dbReference type="Proteomes" id="UP000009138"/>
    </source>
</evidence>
<dbReference type="VEuPathDB" id="FungiDB:RO3G_02536"/>
<dbReference type="GeneID" id="93609508"/>
<dbReference type="InParanoid" id="I1BNQ2"/>
<dbReference type="EMBL" id="CH476733">
    <property type="protein sequence ID" value="EIE77832.1"/>
    <property type="molecule type" value="Genomic_DNA"/>
</dbReference>
<evidence type="ECO:0000313" key="1">
    <source>
        <dbReference type="EMBL" id="EIE77832.1"/>
    </source>
</evidence>